<feature type="region of interest" description="Disordered" evidence="1">
    <location>
        <begin position="16"/>
        <end position="49"/>
    </location>
</feature>
<feature type="transmembrane region" description="Helical" evidence="2">
    <location>
        <begin position="275"/>
        <end position="290"/>
    </location>
</feature>
<keyword evidence="2" id="KW-0812">Transmembrane</keyword>
<evidence type="ECO:0000256" key="1">
    <source>
        <dbReference type="SAM" id="MobiDB-lite"/>
    </source>
</evidence>
<feature type="compositionally biased region" description="Basic and acidic residues" evidence="1">
    <location>
        <begin position="16"/>
        <end position="28"/>
    </location>
</feature>
<dbReference type="AlphaFoldDB" id="A0A1Y4LCG5"/>
<feature type="transmembrane region" description="Helical" evidence="2">
    <location>
        <begin position="689"/>
        <end position="707"/>
    </location>
</feature>
<feature type="transmembrane region" description="Helical" evidence="2">
    <location>
        <begin position="180"/>
        <end position="201"/>
    </location>
</feature>
<feature type="transmembrane region" description="Helical" evidence="2">
    <location>
        <begin position="356"/>
        <end position="375"/>
    </location>
</feature>
<gene>
    <name evidence="3" type="ORF">B5F17_00520</name>
</gene>
<dbReference type="EMBL" id="NFKK01000001">
    <property type="protein sequence ID" value="OUP54415.1"/>
    <property type="molecule type" value="Genomic_DNA"/>
</dbReference>
<name>A0A1Y4LCG5_9FIRM</name>
<dbReference type="GO" id="GO:0000166">
    <property type="term" value="F:nucleotide binding"/>
    <property type="evidence" value="ECO:0007669"/>
    <property type="project" value="InterPro"/>
</dbReference>
<feature type="transmembrane region" description="Helical" evidence="2">
    <location>
        <begin position="221"/>
        <end position="243"/>
    </location>
</feature>
<sequence>MSNKFDTAELNDIRKLLGEDVPEPKSQVKAEAAAAPQAQESRNTSGGRTFNLDDILAEVSGVVDEANAEHAAHATTPPQFASKQQAARPAAQSSVPRTASGMQQQEIRVQRKSAQQAAQPAQAEQEGEPVRAQQRPAAQQQMPRQAARMRDEDEDDVELIEPSKAMVLNNRRSKNLGRRAIPVLILGLISLYLTMAESLALPMPSLISFASNPRLFMLVQVGFEIIAMLIGIDVVGSGFYNLVTGKADRASLVAIANMATILHCMSFIIGGWAGVLPYSSICILLLYAAIREEKNRCAGRARAYKALTLHENPMGVYYHHDSNDHARRTVKSRLSDRTEFQRELERPDATERFAKVYAPIMLAACIVLSVVVSLVRQDISYFFWNLSAMLTIVSPLPILCAFGRAYYHVSRRLLSEGAALAGGQAAFRVRKARRAVIQDTDLFPGGTVTITEVRAHSGYTPEKLLSYAVAVTDGYDMEIGKLLAEALREQYGRPARATNIKVYDMGGLSGEIGADTVLVGTAAYMARMGMPVQEPKKGRDVETGVYVVINGQPAGVIQLTYHSNAQTFSALQALIRLKVMPELATRDFNISPEMVQKMFETRRGRIGEVASDRVAAVTSSAYTMGDRVCAILSRDGIVPFAQVHQSADKLSGAMRSNLILGAVGGICGLLLMFYLAFTGHPEAVTPRNVLLYLILWYIPSFFVTFHTRKGL</sequence>
<keyword evidence="2" id="KW-1133">Transmembrane helix</keyword>
<dbReference type="InterPro" id="IPR023299">
    <property type="entry name" value="ATPase_P-typ_cyto_dom_N"/>
</dbReference>
<comment type="caution">
    <text evidence="3">The sequence shown here is derived from an EMBL/GenBank/DDBJ whole genome shotgun (WGS) entry which is preliminary data.</text>
</comment>
<feature type="transmembrane region" description="Helical" evidence="2">
    <location>
        <begin position="658"/>
        <end position="677"/>
    </location>
</feature>
<dbReference type="Gene3D" id="3.40.1110.10">
    <property type="entry name" value="Calcium-transporting ATPase, cytoplasmic domain N"/>
    <property type="match status" value="1"/>
</dbReference>
<organism evidence="3 4">
    <name type="scientific">Butyricicoccus pullicaecorum</name>
    <dbReference type="NCBI Taxonomy" id="501571"/>
    <lineage>
        <taxon>Bacteria</taxon>
        <taxon>Bacillati</taxon>
        <taxon>Bacillota</taxon>
        <taxon>Clostridia</taxon>
        <taxon>Eubacteriales</taxon>
        <taxon>Butyricicoccaceae</taxon>
        <taxon>Butyricicoccus</taxon>
    </lineage>
</organism>
<keyword evidence="2" id="KW-0472">Membrane</keyword>
<dbReference type="InterPro" id="IPR023214">
    <property type="entry name" value="HAD_sf"/>
</dbReference>
<evidence type="ECO:0000313" key="4">
    <source>
        <dbReference type="Proteomes" id="UP000195897"/>
    </source>
</evidence>
<accession>A0A1Y4LCG5</accession>
<dbReference type="SUPFAM" id="SSF81660">
    <property type="entry name" value="Metal cation-transporting ATPase, ATP-binding domain N"/>
    <property type="match status" value="1"/>
</dbReference>
<reference evidence="4" key="1">
    <citation type="submission" date="2017-04" db="EMBL/GenBank/DDBJ databases">
        <title>Function of individual gut microbiota members based on whole genome sequencing of pure cultures obtained from chicken caecum.</title>
        <authorList>
            <person name="Medvecky M."/>
            <person name="Cejkova D."/>
            <person name="Polansky O."/>
            <person name="Karasova D."/>
            <person name="Kubasova T."/>
            <person name="Cizek A."/>
            <person name="Rychlik I."/>
        </authorList>
    </citation>
    <scope>NUCLEOTIDE SEQUENCE [LARGE SCALE GENOMIC DNA]</scope>
    <source>
        <strain evidence="4">An180</strain>
    </source>
</reference>
<evidence type="ECO:0000313" key="3">
    <source>
        <dbReference type="EMBL" id="OUP54415.1"/>
    </source>
</evidence>
<dbReference type="Gene3D" id="3.40.50.1000">
    <property type="entry name" value="HAD superfamily/HAD-like"/>
    <property type="match status" value="1"/>
</dbReference>
<feature type="compositionally biased region" description="Polar residues" evidence="1">
    <location>
        <begin position="79"/>
        <end position="107"/>
    </location>
</feature>
<feature type="transmembrane region" description="Helical" evidence="2">
    <location>
        <begin position="250"/>
        <end position="269"/>
    </location>
</feature>
<feature type="compositionally biased region" description="Low complexity" evidence="1">
    <location>
        <begin position="30"/>
        <end position="40"/>
    </location>
</feature>
<protein>
    <submittedName>
        <fullName evidence="3">Uncharacterized protein</fullName>
    </submittedName>
</protein>
<dbReference type="Proteomes" id="UP000195897">
    <property type="component" value="Unassembled WGS sequence"/>
</dbReference>
<dbReference type="RefSeq" id="WP_087369801.1">
    <property type="nucleotide sequence ID" value="NZ_NFKK01000001.1"/>
</dbReference>
<feature type="compositionally biased region" description="Low complexity" evidence="1">
    <location>
        <begin position="114"/>
        <end position="124"/>
    </location>
</feature>
<feature type="region of interest" description="Disordered" evidence="1">
    <location>
        <begin position="67"/>
        <end position="158"/>
    </location>
</feature>
<evidence type="ECO:0000256" key="2">
    <source>
        <dbReference type="SAM" id="Phobius"/>
    </source>
</evidence>
<proteinExistence type="predicted"/>
<feature type="transmembrane region" description="Helical" evidence="2">
    <location>
        <begin position="381"/>
        <end position="402"/>
    </location>
</feature>
<feature type="compositionally biased region" description="Low complexity" evidence="1">
    <location>
        <begin position="131"/>
        <end position="146"/>
    </location>
</feature>